<dbReference type="EMBL" id="OCMF01000001">
    <property type="protein sequence ID" value="SOC79145.1"/>
    <property type="molecule type" value="Genomic_DNA"/>
</dbReference>
<dbReference type="Pfam" id="PF18942">
    <property type="entry name" value="DUF5689"/>
    <property type="match status" value="1"/>
</dbReference>
<sequence>MKKILPFLSLLFLAACSPEEEFAVPQSDPGNDLSSLINTDLNAVLGLYYQNPDETITFEKDLILEAYVVSSDEAGNFYKELVVQDKKEEPLAGITIKLNMTSYYQFYNFGRKVHINLKGLSLGISHGVPALGVVNGKNIENIPQSRISYHITRTSEVAHITPKLIQAADFSDQLENLYVRIKNVQFNKMLTNPANPFTYASQDNDEFDGERLVESCTGDFPFILSTSTYADFNMLKLPQGSGSLQGILTRDYYDDFYTIYLNSPKDVQFDNSNRCDPEEVNCGKAVDTGSKILFEDDFSSQKNNKPVDGNGWKNIVQEGSKPWEAFSATGANASLGKSVRMRPGGSGDVRSISWLITPKLNFDTNSGEVLNFKSSTSFANGSFMEVLISTDWDGAEENLLKAKWQILSAAYIAQNNDFFGDWISSGLIDLSCVEGKGYIAFRYTGSDMAYYNGVYELDDVVVSAE</sequence>
<dbReference type="InterPro" id="IPR043744">
    <property type="entry name" value="DUF5689"/>
</dbReference>
<protein>
    <recommendedName>
        <fullName evidence="1">DUF5689 domain-containing protein</fullName>
    </recommendedName>
</protein>
<keyword evidence="3" id="KW-1185">Reference proteome</keyword>
<dbReference type="NCBIfam" id="NF038128">
    <property type="entry name" value="choice_anch_J"/>
    <property type="match status" value="1"/>
</dbReference>
<dbReference type="Proteomes" id="UP000219193">
    <property type="component" value="Unassembled WGS sequence"/>
</dbReference>
<accession>A0A285X1E6</accession>
<evidence type="ECO:0000259" key="1">
    <source>
        <dbReference type="Pfam" id="PF18942"/>
    </source>
</evidence>
<dbReference type="AlphaFoldDB" id="A0A285X1E6"/>
<dbReference type="RefSeq" id="WP_097054907.1">
    <property type="nucleotide sequence ID" value="NZ_OCMF01000001.1"/>
</dbReference>
<dbReference type="PROSITE" id="PS51257">
    <property type="entry name" value="PROKAR_LIPOPROTEIN"/>
    <property type="match status" value="1"/>
</dbReference>
<reference evidence="3" key="1">
    <citation type="submission" date="2017-09" db="EMBL/GenBank/DDBJ databases">
        <authorList>
            <person name="Varghese N."/>
            <person name="Submissions S."/>
        </authorList>
    </citation>
    <scope>NUCLEOTIDE SEQUENCE [LARGE SCALE GENOMIC DNA]</scope>
    <source>
        <strain evidence="3">CGMCC 1.12641</strain>
    </source>
</reference>
<name>A0A285X1E6_9FLAO</name>
<proteinExistence type="predicted"/>
<dbReference type="OrthoDB" id="1492759at2"/>
<evidence type="ECO:0000313" key="2">
    <source>
        <dbReference type="EMBL" id="SOC79145.1"/>
    </source>
</evidence>
<gene>
    <name evidence="2" type="ORF">SAMN06296241_0665</name>
</gene>
<feature type="domain" description="DUF5689" evidence="1">
    <location>
        <begin position="44"/>
        <end position="267"/>
    </location>
</feature>
<evidence type="ECO:0000313" key="3">
    <source>
        <dbReference type="Proteomes" id="UP000219193"/>
    </source>
</evidence>
<organism evidence="2 3">
    <name type="scientific">Salinimicrobium sediminis</name>
    <dbReference type="NCBI Taxonomy" id="1343891"/>
    <lineage>
        <taxon>Bacteria</taxon>
        <taxon>Pseudomonadati</taxon>
        <taxon>Bacteroidota</taxon>
        <taxon>Flavobacteriia</taxon>
        <taxon>Flavobacteriales</taxon>
        <taxon>Flavobacteriaceae</taxon>
        <taxon>Salinimicrobium</taxon>
    </lineage>
</organism>
<dbReference type="Gene3D" id="2.60.120.200">
    <property type="match status" value="1"/>
</dbReference>